<reference evidence="2" key="1">
    <citation type="submission" date="2022-06" db="EMBL/GenBank/DDBJ databases">
        <title>Sneathiella actinostolidae sp. nov., isolated from a sea anemonein the Western Pacific Ocean.</title>
        <authorList>
            <person name="Wei M.J."/>
        </authorList>
    </citation>
    <scope>NUCLEOTIDE SEQUENCE</scope>
    <source>
        <strain evidence="2">PHK-P5</strain>
    </source>
</reference>
<evidence type="ECO:0000256" key="1">
    <source>
        <dbReference type="SAM" id="Phobius"/>
    </source>
</evidence>
<feature type="transmembrane region" description="Helical" evidence="1">
    <location>
        <begin position="68"/>
        <end position="92"/>
    </location>
</feature>
<name>A0ABY4W4Y6_9PROT</name>
<keyword evidence="3" id="KW-1185">Reference proteome</keyword>
<keyword evidence="1" id="KW-0472">Membrane</keyword>
<evidence type="ECO:0000313" key="3">
    <source>
        <dbReference type="Proteomes" id="UP001056291"/>
    </source>
</evidence>
<keyword evidence="1" id="KW-1133">Transmembrane helix</keyword>
<evidence type="ECO:0000313" key="2">
    <source>
        <dbReference type="EMBL" id="USG60962.1"/>
    </source>
</evidence>
<protein>
    <submittedName>
        <fullName evidence="2">Uncharacterized protein</fullName>
    </submittedName>
</protein>
<proteinExistence type="predicted"/>
<dbReference type="RefSeq" id="WP_251933921.1">
    <property type="nucleotide sequence ID" value="NZ_CP098747.1"/>
</dbReference>
<accession>A0ABY4W4Y6</accession>
<dbReference type="EMBL" id="CP098747">
    <property type="protein sequence ID" value="USG60962.1"/>
    <property type="molecule type" value="Genomic_DNA"/>
</dbReference>
<dbReference type="Proteomes" id="UP001056291">
    <property type="component" value="Chromosome"/>
</dbReference>
<gene>
    <name evidence="2" type="ORF">NBZ79_17535</name>
</gene>
<sequence>MIIGRLIGWVCIAIAFMVLGRDLLQFLNTGELHFILLGELWYNLFPEGLNLAQAVVQRYLFPSLWDPVILTVLLWPAWLDFFVPGLVLIILFRKRKNRKKR</sequence>
<organism evidence="2 3">
    <name type="scientific">Sneathiella marina</name>
    <dbReference type="NCBI Taxonomy" id="2950108"/>
    <lineage>
        <taxon>Bacteria</taxon>
        <taxon>Pseudomonadati</taxon>
        <taxon>Pseudomonadota</taxon>
        <taxon>Alphaproteobacteria</taxon>
        <taxon>Sneathiellales</taxon>
        <taxon>Sneathiellaceae</taxon>
        <taxon>Sneathiella</taxon>
    </lineage>
</organism>
<keyword evidence="1" id="KW-0812">Transmembrane</keyword>